<evidence type="ECO:0000313" key="3">
    <source>
        <dbReference type="Proteomes" id="UP000193986"/>
    </source>
</evidence>
<feature type="region of interest" description="Disordered" evidence="1">
    <location>
        <begin position="285"/>
        <end position="316"/>
    </location>
</feature>
<feature type="region of interest" description="Disordered" evidence="1">
    <location>
        <begin position="56"/>
        <end position="226"/>
    </location>
</feature>
<dbReference type="InParanoid" id="A0A1Y2AXT7"/>
<feature type="compositionally biased region" description="Polar residues" evidence="1">
    <location>
        <begin position="128"/>
        <end position="137"/>
    </location>
</feature>
<feature type="compositionally biased region" description="Low complexity" evidence="1">
    <location>
        <begin position="117"/>
        <end position="127"/>
    </location>
</feature>
<feature type="compositionally biased region" description="Basic and acidic residues" evidence="1">
    <location>
        <begin position="97"/>
        <end position="108"/>
    </location>
</feature>
<dbReference type="InterPro" id="IPR008978">
    <property type="entry name" value="HSP20-like_chaperone"/>
</dbReference>
<accession>A0A1Y2AXT7</accession>
<protein>
    <recommendedName>
        <fullName evidence="4">SHSP domain-containing protein</fullName>
    </recommendedName>
</protein>
<organism evidence="2 3">
    <name type="scientific">Naematelia encephala</name>
    <dbReference type="NCBI Taxonomy" id="71784"/>
    <lineage>
        <taxon>Eukaryota</taxon>
        <taxon>Fungi</taxon>
        <taxon>Dikarya</taxon>
        <taxon>Basidiomycota</taxon>
        <taxon>Agaricomycotina</taxon>
        <taxon>Tremellomycetes</taxon>
        <taxon>Tremellales</taxon>
        <taxon>Naemateliaceae</taxon>
        <taxon>Naematelia</taxon>
    </lineage>
</organism>
<name>A0A1Y2AXT7_9TREE</name>
<feature type="region of interest" description="Disordered" evidence="1">
    <location>
        <begin position="362"/>
        <end position="393"/>
    </location>
</feature>
<feature type="compositionally biased region" description="Polar residues" evidence="1">
    <location>
        <begin position="74"/>
        <end position="84"/>
    </location>
</feature>
<feature type="region of interest" description="Disordered" evidence="1">
    <location>
        <begin position="1"/>
        <end position="42"/>
    </location>
</feature>
<dbReference type="EMBL" id="MCFC01000041">
    <property type="protein sequence ID" value="ORY27100.1"/>
    <property type="molecule type" value="Genomic_DNA"/>
</dbReference>
<dbReference type="Proteomes" id="UP000193986">
    <property type="component" value="Unassembled WGS sequence"/>
</dbReference>
<sequence length="576" mass="61249">MTASRPSAALRDTSPLKLPPSLPLTAAHSSPSPTSASSTASFSSIFDSSDFSRYYDQGGMSDGLGGNLRRESADSMTSWGSTSGAPGWTGAEDEDEKDRAVGKSELLGRHPSQKRPSVGSKSSSNDSVTTAASLQPVSTPPDIDMVNDFESYEIRQGAPSPTSSVTSTAPSKGDSTPRAELSAPVWPLAALSPRSLQAKTLDDSMDIDMSPRKEGSEGYLRKANPIRPIASWRQKHASLDTPTTSPSPFAVSYDMREHASLPQKRSSPSLDQISTPNLVEYVPPQKQTTKQGLSPIVPESKRRSGEFVRDSPPADHRVVAESEATGCLISAPISPPAHYPVLSAQSLTRRFSNALSASTTSSSASIASSSSSKSRDGGSRVAVPPRWAQPPHHINAISGRAQSFSAGDSREVDFDPELFDGAEGEWIEIIKGSEGRIAVKSTPTTYAIMVWLPGFSLDNILITTKGQRTVHIVADHWDEGDHAQWDIRLGDDADMRAVSAKFSGAELRVSIARHVKASQYARFFRSSSASAVSAPAAIYTPSIPGTSVNLSAPAAMTAAQAISLGRPSIREETMQI</sequence>
<feature type="compositionally biased region" description="Basic and acidic residues" evidence="1">
    <location>
        <begin position="209"/>
        <end position="220"/>
    </location>
</feature>
<evidence type="ECO:0000256" key="1">
    <source>
        <dbReference type="SAM" id="MobiDB-lite"/>
    </source>
</evidence>
<feature type="compositionally biased region" description="Low complexity" evidence="1">
    <location>
        <begin position="158"/>
        <end position="171"/>
    </location>
</feature>
<keyword evidence="3" id="KW-1185">Reference proteome</keyword>
<evidence type="ECO:0008006" key="4">
    <source>
        <dbReference type="Google" id="ProtNLM"/>
    </source>
</evidence>
<feature type="compositionally biased region" description="Basic and acidic residues" evidence="1">
    <location>
        <begin position="299"/>
        <end position="316"/>
    </location>
</feature>
<comment type="caution">
    <text evidence="2">The sequence shown here is derived from an EMBL/GenBank/DDBJ whole genome shotgun (WGS) entry which is preliminary data.</text>
</comment>
<dbReference type="AlphaFoldDB" id="A0A1Y2AXT7"/>
<reference evidence="2 3" key="1">
    <citation type="submission" date="2016-07" db="EMBL/GenBank/DDBJ databases">
        <title>Pervasive Adenine N6-methylation of Active Genes in Fungi.</title>
        <authorList>
            <consortium name="DOE Joint Genome Institute"/>
            <person name="Mondo S.J."/>
            <person name="Dannebaum R.O."/>
            <person name="Kuo R.C."/>
            <person name="Labutti K."/>
            <person name="Haridas S."/>
            <person name="Kuo A."/>
            <person name="Salamov A."/>
            <person name="Ahrendt S.R."/>
            <person name="Lipzen A."/>
            <person name="Sullivan W."/>
            <person name="Andreopoulos W.B."/>
            <person name="Clum A."/>
            <person name="Lindquist E."/>
            <person name="Daum C."/>
            <person name="Ramamoorthy G.K."/>
            <person name="Gryganskyi A."/>
            <person name="Culley D."/>
            <person name="Magnuson J.K."/>
            <person name="James T.Y."/>
            <person name="O'Malley M.A."/>
            <person name="Stajich J.E."/>
            <person name="Spatafora J.W."/>
            <person name="Visel A."/>
            <person name="Grigoriev I.V."/>
        </authorList>
    </citation>
    <scope>NUCLEOTIDE SEQUENCE [LARGE SCALE GENOMIC DNA]</scope>
    <source>
        <strain evidence="2 3">68-887.2</strain>
    </source>
</reference>
<feature type="compositionally biased region" description="Low complexity" evidence="1">
    <location>
        <begin position="362"/>
        <end position="372"/>
    </location>
</feature>
<evidence type="ECO:0000313" key="2">
    <source>
        <dbReference type="EMBL" id="ORY27100.1"/>
    </source>
</evidence>
<dbReference type="CDD" id="cd00298">
    <property type="entry name" value="ACD_sHsps_p23-like"/>
    <property type="match status" value="1"/>
</dbReference>
<gene>
    <name evidence="2" type="ORF">BCR39DRAFT_539252</name>
</gene>
<dbReference type="OrthoDB" id="1431247at2759"/>
<proteinExistence type="predicted"/>
<feature type="compositionally biased region" description="Low complexity" evidence="1">
    <location>
        <begin position="23"/>
        <end position="42"/>
    </location>
</feature>
<dbReference type="SUPFAM" id="SSF49764">
    <property type="entry name" value="HSP20-like chaperones"/>
    <property type="match status" value="1"/>
</dbReference>